<dbReference type="AlphaFoldDB" id="A0AA89B3E5"/>
<evidence type="ECO:0000259" key="7">
    <source>
        <dbReference type="Pfam" id="PF01764"/>
    </source>
</evidence>
<dbReference type="Pfam" id="PF01764">
    <property type="entry name" value="Lipase_3"/>
    <property type="match status" value="1"/>
</dbReference>
<name>A0AA89B3E5_9ASTE</name>
<evidence type="ECO:0000256" key="5">
    <source>
        <dbReference type="ARBA" id="ARBA00022821"/>
    </source>
</evidence>
<accession>A0AA89B3E5</accession>
<keyword evidence="5" id="KW-0611">Plant defense</keyword>
<comment type="caution">
    <text evidence="9">The sequence shown here is derived from an EMBL/GenBank/DDBJ whole genome shotgun (WGS) entry which is preliminary data.</text>
</comment>
<evidence type="ECO:0000256" key="4">
    <source>
        <dbReference type="ARBA" id="ARBA00022801"/>
    </source>
</evidence>
<feature type="domain" description="EDS1 EP" evidence="8">
    <location>
        <begin position="390"/>
        <end position="588"/>
    </location>
</feature>
<evidence type="ECO:0000313" key="10">
    <source>
        <dbReference type="Proteomes" id="UP001188597"/>
    </source>
</evidence>
<evidence type="ECO:0000256" key="3">
    <source>
        <dbReference type="ARBA" id="ARBA00022490"/>
    </source>
</evidence>
<evidence type="ECO:0000256" key="1">
    <source>
        <dbReference type="ARBA" id="ARBA00004123"/>
    </source>
</evidence>
<proteinExistence type="predicted"/>
<evidence type="ECO:0008006" key="11">
    <source>
        <dbReference type="Google" id="ProtNLM"/>
    </source>
</evidence>
<dbReference type="Proteomes" id="UP001188597">
    <property type="component" value="Unassembled WGS sequence"/>
</dbReference>
<keyword evidence="4" id="KW-0378">Hydrolase</keyword>
<evidence type="ECO:0000313" key="9">
    <source>
        <dbReference type="EMBL" id="KAK3028019.1"/>
    </source>
</evidence>
<keyword evidence="10" id="KW-1185">Reference proteome</keyword>
<gene>
    <name evidence="9" type="ORF">RJ639_040018</name>
</gene>
<evidence type="ECO:0000256" key="6">
    <source>
        <dbReference type="ARBA" id="ARBA00023242"/>
    </source>
</evidence>
<dbReference type="InterPro" id="IPR044214">
    <property type="entry name" value="EDS1-like"/>
</dbReference>
<dbReference type="GO" id="GO:0005634">
    <property type="term" value="C:nucleus"/>
    <property type="evidence" value="ECO:0007669"/>
    <property type="project" value="UniProtKB-SubCell"/>
</dbReference>
<comment type="subcellular location">
    <subcellularLocation>
        <location evidence="2">Cytoplasm</location>
    </subcellularLocation>
    <subcellularLocation>
        <location evidence="1">Nucleus</location>
    </subcellularLocation>
</comment>
<organism evidence="9 10">
    <name type="scientific">Escallonia herrerae</name>
    <dbReference type="NCBI Taxonomy" id="1293975"/>
    <lineage>
        <taxon>Eukaryota</taxon>
        <taxon>Viridiplantae</taxon>
        <taxon>Streptophyta</taxon>
        <taxon>Embryophyta</taxon>
        <taxon>Tracheophyta</taxon>
        <taxon>Spermatophyta</taxon>
        <taxon>Magnoliopsida</taxon>
        <taxon>eudicotyledons</taxon>
        <taxon>Gunneridae</taxon>
        <taxon>Pentapetalae</taxon>
        <taxon>asterids</taxon>
        <taxon>campanulids</taxon>
        <taxon>Escalloniales</taxon>
        <taxon>Escalloniaceae</taxon>
        <taxon>Escallonia</taxon>
    </lineage>
</organism>
<dbReference type="EMBL" id="JAVXUP010000432">
    <property type="protein sequence ID" value="KAK3028019.1"/>
    <property type="molecule type" value="Genomic_DNA"/>
</dbReference>
<evidence type="ECO:0000256" key="2">
    <source>
        <dbReference type="ARBA" id="ARBA00004496"/>
    </source>
</evidence>
<dbReference type="GO" id="GO:0006952">
    <property type="term" value="P:defense response"/>
    <property type="evidence" value="ECO:0007669"/>
    <property type="project" value="UniProtKB-KW"/>
</dbReference>
<dbReference type="InterPro" id="IPR041266">
    <property type="entry name" value="EDS1_EP"/>
</dbReference>
<evidence type="ECO:0000259" key="8">
    <source>
        <dbReference type="Pfam" id="PF18117"/>
    </source>
</evidence>
<dbReference type="PANTHER" id="PTHR47090:SF2">
    <property type="entry name" value="PROTEIN EDS1-RELATED"/>
    <property type="match status" value="1"/>
</dbReference>
<reference evidence="9" key="1">
    <citation type="submission" date="2022-12" db="EMBL/GenBank/DDBJ databases">
        <title>Draft genome assemblies for two species of Escallonia (Escalloniales).</title>
        <authorList>
            <person name="Chanderbali A."/>
            <person name="Dervinis C."/>
            <person name="Anghel I."/>
            <person name="Soltis D."/>
            <person name="Soltis P."/>
            <person name="Zapata F."/>
        </authorList>
    </citation>
    <scope>NUCLEOTIDE SEQUENCE</scope>
    <source>
        <strain evidence="9">UCBG64.0493</strain>
        <tissue evidence="9">Leaf</tissue>
    </source>
</reference>
<dbReference type="SUPFAM" id="SSF53474">
    <property type="entry name" value="alpha/beta-Hydrolases"/>
    <property type="match status" value="1"/>
</dbReference>
<dbReference type="CDD" id="cd00741">
    <property type="entry name" value="Lipase"/>
    <property type="match status" value="1"/>
</dbReference>
<feature type="domain" description="Fungal lipase-type" evidence="7">
    <location>
        <begin position="85"/>
        <end position="195"/>
    </location>
</feature>
<dbReference type="GO" id="GO:0005737">
    <property type="term" value="C:cytoplasm"/>
    <property type="evidence" value="ECO:0007669"/>
    <property type="project" value="UniProtKB-SubCell"/>
</dbReference>
<keyword evidence="3" id="KW-0963">Cytoplasm</keyword>
<dbReference type="GO" id="GO:0006629">
    <property type="term" value="P:lipid metabolic process"/>
    <property type="evidence" value="ECO:0007669"/>
    <property type="project" value="InterPro"/>
</dbReference>
<dbReference type="PANTHER" id="PTHR47090">
    <property type="entry name" value="PROTEIN EDS1-RELATED"/>
    <property type="match status" value="1"/>
</dbReference>
<dbReference type="InterPro" id="IPR029058">
    <property type="entry name" value="AB_hydrolase_fold"/>
</dbReference>
<keyword evidence="6" id="KW-0539">Nucleus</keyword>
<dbReference type="InterPro" id="IPR002921">
    <property type="entry name" value="Fungal_lipase-type"/>
</dbReference>
<dbReference type="Gene3D" id="3.40.50.1820">
    <property type="entry name" value="alpha/beta hydrolase"/>
    <property type="match status" value="1"/>
</dbReference>
<protein>
    <recommendedName>
        <fullName evidence="11">Protein EDS1L-like</fullName>
    </recommendedName>
</protein>
<dbReference type="Pfam" id="PF18117">
    <property type="entry name" value="EDS1_EP"/>
    <property type="match status" value="1"/>
</dbReference>
<sequence length="595" mass="67815">MVGGKSLEEKTELSQVIINTACKIAVNAHKKTKTYQYEKIGSSSSSPATAVFAFSADHWFKEKPFGLKPIDLAAFPSLRSIGNHQKTEVHEAFIGRYYEILMTSSLTAKVEGAIRKGRQIVFTGHSSAGPTAIFATLHFLEENKKTEGKTSIRCLTFGSPLVGDRVLPHALRRENWARYFVHFVTRYDIVPRIMLAPVSSIKQDEVQRVLDYFNPLSKNFHKESVATSSEATDVYTTIMTYAASVASHAACNLIGSTNLVLDTLSSFIELSPYRPFGTYIFCIGRGKLVVVENSDTVVQMLLHLACDQAGEVAQVAYRSLKDNLVYESELQNSFKIRNVAYLDHAEGLPDDLGLSTRARLCIHAAEELEKKKLENEKKINKEGIQDGLQKMQEYRKNGERRKVGYYDSFKLQNEVEEKDFQANVTRLEIAAIWDGIIEMVSKNELPDEFEGKKEWIELGNEFRRLVEPLDIANYYRRAMHEDAGSYMEKGRPKRYRFTQRWREHEERMPAEPISESCFLAEVEELIITCKKRSFEDIKDRILSLEKQVHGWVQAMPGVLGKDVFLDGSTFAKWWNSLPQQHKSESCLKEKFGFHV</sequence>
<dbReference type="GO" id="GO:0016787">
    <property type="term" value="F:hydrolase activity"/>
    <property type="evidence" value="ECO:0007669"/>
    <property type="project" value="UniProtKB-KW"/>
</dbReference>